<gene>
    <name evidence="2" type="ORF">ENV62_07305</name>
</gene>
<reference evidence="2" key="1">
    <citation type="journal article" date="2020" name="mSystems">
        <title>Genome- and Community-Level Interaction Insights into Carbon Utilization and Element Cycling Functions of Hydrothermarchaeota in Hydrothermal Sediment.</title>
        <authorList>
            <person name="Zhou Z."/>
            <person name="Liu Y."/>
            <person name="Xu W."/>
            <person name="Pan J."/>
            <person name="Luo Z.H."/>
            <person name="Li M."/>
        </authorList>
    </citation>
    <scope>NUCLEOTIDE SEQUENCE [LARGE SCALE GENOMIC DNA]</scope>
    <source>
        <strain evidence="2">SpSt-776</strain>
    </source>
</reference>
<proteinExistence type="predicted"/>
<feature type="chain" id="PRO_5028025397" evidence="1">
    <location>
        <begin position="26"/>
        <end position="113"/>
    </location>
</feature>
<accession>A0A7C3SJ59</accession>
<name>A0A7C3SJ59_9BACT</name>
<sequence length="113" mass="11760">MKSKGMVLLLVAGLLVLGLAGASWADPCGTNGPLKVTPPNPPGTSFVQGTTHTASATFTVTSPEIQIKGNCDSSILYLAMAEASKTVMVMVKGQTISLSRFRCPMLHPEVALT</sequence>
<dbReference type="EMBL" id="DTHB01000048">
    <property type="protein sequence ID" value="HGB15023.1"/>
    <property type="molecule type" value="Genomic_DNA"/>
</dbReference>
<evidence type="ECO:0000313" key="2">
    <source>
        <dbReference type="EMBL" id="HGB15023.1"/>
    </source>
</evidence>
<protein>
    <submittedName>
        <fullName evidence="2">Uncharacterized protein</fullName>
    </submittedName>
</protein>
<organism evidence="2">
    <name type="scientific">Desulfobacca acetoxidans</name>
    <dbReference type="NCBI Taxonomy" id="60893"/>
    <lineage>
        <taxon>Bacteria</taxon>
        <taxon>Pseudomonadati</taxon>
        <taxon>Thermodesulfobacteriota</taxon>
        <taxon>Desulfobaccia</taxon>
        <taxon>Desulfobaccales</taxon>
        <taxon>Desulfobaccaceae</taxon>
        <taxon>Desulfobacca</taxon>
    </lineage>
</organism>
<feature type="signal peptide" evidence="1">
    <location>
        <begin position="1"/>
        <end position="25"/>
    </location>
</feature>
<dbReference type="AlphaFoldDB" id="A0A7C3SJ59"/>
<evidence type="ECO:0000256" key="1">
    <source>
        <dbReference type="SAM" id="SignalP"/>
    </source>
</evidence>
<comment type="caution">
    <text evidence="2">The sequence shown here is derived from an EMBL/GenBank/DDBJ whole genome shotgun (WGS) entry which is preliminary data.</text>
</comment>
<keyword evidence="1" id="KW-0732">Signal</keyword>